<comment type="caution">
    <text evidence="1">The sequence shown here is derived from an EMBL/GenBank/DDBJ whole genome shotgun (WGS) entry which is preliminary data.</text>
</comment>
<reference evidence="1 2" key="1">
    <citation type="journal article" date="2015" name="Genome Announc.">
        <title>Expanding the biotechnology potential of lactobacilli through comparative genomics of 213 strains and associated genera.</title>
        <authorList>
            <person name="Sun Z."/>
            <person name="Harris H.M."/>
            <person name="McCann A."/>
            <person name="Guo C."/>
            <person name="Argimon S."/>
            <person name="Zhang W."/>
            <person name="Yang X."/>
            <person name="Jeffery I.B."/>
            <person name="Cooney J.C."/>
            <person name="Kagawa T.F."/>
            <person name="Liu W."/>
            <person name="Song Y."/>
            <person name="Salvetti E."/>
            <person name="Wrobel A."/>
            <person name="Rasinkangas P."/>
            <person name="Parkhill J."/>
            <person name="Rea M.C."/>
            <person name="O'Sullivan O."/>
            <person name="Ritari J."/>
            <person name="Douillard F.P."/>
            <person name="Paul Ross R."/>
            <person name="Yang R."/>
            <person name="Briner A.E."/>
            <person name="Felis G.E."/>
            <person name="de Vos W.M."/>
            <person name="Barrangou R."/>
            <person name="Klaenhammer T.R."/>
            <person name="Caufield P.W."/>
            <person name="Cui Y."/>
            <person name="Zhang H."/>
            <person name="O'Toole P.W."/>
        </authorList>
    </citation>
    <scope>NUCLEOTIDE SEQUENCE [LARGE SCALE GENOMIC DNA]</scope>
    <source>
        <strain evidence="1 2">DSM 6629</strain>
    </source>
</reference>
<dbReference type="Proteomes" id="UP000051735">
    <property type="component" value="Unassembled WGS sequence"/>
</dbReference>
<protein>
    <submittedName>
        <fullName evidence="1">DNA alkylation repair enzyme</fullName>
    </submittedName>
</protein>
<dbReference type="CDD" id="cd07064">
    <property type="entry name" value="AlkD_like_1"/>
    <property type="match status" value="1"/>
</dbReference>
<dbReference type="Pfam" id="PF08713">
    <property type="entry name" value="DNA_alkylation"/>
    <property type="match status" value="1"/>
</dbReference>
<sequence>MKMNYEELKKKFEENQDPKRATQMKRYMRNKFDFYGYQSLARKVIYHQDLLLEKQQHTIDWQLLKQAWQDSHREMQYFACDYLIALEKYLQFEDLDKIRQFVEEKSWWDTIDSLIKPIGKLGLRDSRVDKVMLEWSRDSNFWLRRVAIEHQLLRKKNMNVKLLNTILENNLDQEEFFINKAIGWALRDYSKTDPTWVQDFIQIHQDNMAPLSIKEGSKYL</sequence>
<evidence type="ECO:0000313" key="2">
    <source>
        <dbReference type="Proteomes" id="UP000051735"/>
    </source>
</evidence>
<organism evidence="1 2">
    <name type="scientific">Lactobacillus intestinalis DSM 6629</name>
    <dbReference type="NCBI Taxonomy" id="1423761"/>
    <lineage>
        <taxon>Bacteria</taxon>
        <taxon>Bacillati</taxon>
        <taxon>Bacillota</taxon>
        <taxon>Bacilli</taxon>
        <taxon>Lactobacillales</taxon>
        <taxon>Lactobacillaceae</taxon>
        <taxon>Lactobacillus</taxon>
    </lineage>
</organism>
<dbReference type="SUPFAM" id="SSF48371">
    <property type="entry name" value="ARM repeat"/>
    <property type="match status" value="1"/>
</dbReference>
<dbReference type="PANTHER" id="PTHR34070">
    <property type="entry name" value="ARMADILLO-TYPE FOLD"/>
    <property type="match status" value="1"/>
</dbReference>
<accession>A0ABR5PN19</accession>
<dbReference type="InterPro" id="IPR014825">
    <property type="entry name" value="DNA_alkylation"/>
</dbReference>
<dbReference type="Gene3D" id="1.25.40.290">
    <property type="entry name" value="ARM repeat domains"/>
    <property type="match status" value="1"/>
</dbReference>
<evidence type="ECO:0000313" key="1">
    <source>
        <dbReference type="EMBL" id="KRM31805.1"/>
    </source>
</evidence>
<dbReference type="Gene3D" id="1.20.1660.10">
    <property type="entry name" value="Hypothetical protein (EF3068)"/>
    <property type="match status" value="1"/>
</dbReference>
<proteinExistence type="predicted"/>
<gene>
    <name evidence="1" type="ORF">FC44_GL000509</name>
</gene>
<dbReference type="EMBL" id="AZGN01000052">
    <property type="protein sequence ID" value="KRM31805.1"/>
    <property type="molecule type" value="Genomic_DNA"/>
</dbReference>
<keyword evidence="2" id="KW-1185">Reference proteome</keyword>
<dbReference type="InterPro" id="IPR016024">
    <property type="entry name" value="ARM-type_fold"/>
</dbReference>
<dbReference type="PANTHER" id="PTHR34070:SF1">
    <property type="entry name" value="DNA ALKYLATION REPAIR PROTEIN"/>
    <property type="match status" value="1"/>
</dbReference>
<name>A0ABR5PN19_9LACO</name>